<evidence type="ECO:0000313" key="1">
    <source>
        <dbReference type="EMBL" id="GAY66964.1"/>
    </source>
</evidence>
<dbReference type="Proteomes" id="UP000236630">
    <property type="component" value="Unassembled WGS sequence"/>
</dbReference>
<reference evidence="1 2" key="1">
    <citation type="journal article" date="2017" name="Front. Genet.">
        <title>Draft sequencing of the heterozygous diploid genome of Satsuma (Citrus unshiu Marc.) using a hybrid assembly approach.</title>
        <authorList>
            <person name="Shimizu T."/>
            <person name="Tanizawa Y."/>
            <person name="Mochizuki T."/>
            <person name="Nagasaki H."/>
            <person name="Yoshioka T."/>
            <person name="Toyoda A."/>
            <person name="Fujiyama A."/>
            <person name="Kaminuma E."/>
            <person name="Nakamura Y."/>
        </authorList>
    </citation>
    <scope>NUCLEOTIDE SEQUENCE [LARGE SCALE GENOMIC DNA]</scope>
    <source>
        <strain evidence="2">cv. Miyagawa wase</strain>
    </source>
</reference>
<gene>
    <name evidence="1" type="ORF">CUMW_252990</name>
</gene>
<dbReference type="EMBL" id="BDQV01000641">
    <property type="protein sequence ID" value="GAY66963.1"/>
    <property type="molecule type" value="Genomic_DNA"/>
</dbReference>
<dbReference type="EMBL" id="BDQV01000641">
    <property type="protein sequence ID" value="GAY66964.1"/>
    <property type="molecule type" value="Genomic_DNA"/>
</dbReference>
<proteinExistence type="predicted"/>
<comment type="caution">
    <text evidence="1">The sequence shown here is derived from an EMBL/GenBank/DDBJ whole genome shotgun (WGS) entry which is preliminary data.</text>
</comment>
<organism evidence="1 2">
    <name type="scientific">Citrus unshiu</name>
    <name type="common">Satsuma mandarin</name>
    <name type="synonym">Citrus nobilis var. unshiu</name>
    <dbReference type="NCBI Taxonomy" id="55188"/>
    <lineage>
        <taxon>Eukaryota</taxon>
        <taxon>Viridiplantae</taxon>
        <taxon>Streptophyta</taxon>
        <taxon>Embryophyta</taxon>
        <taxon>Tracheophyta</taxon>
        <taxon>Spermatophyta</taxon>
        <taxon>Magnoliopsida</taxon>
        <taxon>eudicotyledons</taxon>
        <taxon>Gunneridae</taxon>
        <taxon>Pentapetalae</taxon>
        <taxon>rosids</taxon>
        <taxon>malvids</taxon>
        <taxon>Sapindales</taxon>
        <taxon>Rutaceae</taxon>
        <taxon>Aurantioideae</taxon>
        <taxon>Citrus</taxon>
    </lineage>
</organism>
<dbReference type="AlphaFoldDB" id="A0A2H5QQR6"/>
<protein>
    <submittedName>
        <fullName evidence="1">Uncharacterized protein</fullName>
    </submittedName>
</protein>
<sequence length="102" mass="11545">MKTKKLSEFDVFIKGISDFICIYEKKGITVYLVQFPQSRNLEIDPKPKTVASSTKENQINNAAEIPPHSTPVATSTLPQAVTVLTFFVETLLELELDQEDWE</sequence>
<name>A0A2H5QQR6_CITUN</name>
<keyword evidence="2" id="KW-1185">Reference proteome</keyword>
<evidence type="ECO:0000313" key="2">
    <source>
        <dbReference type="Proteomes" id="UP000236630"/>
    </source>
</evidence>
<accession>A0A2H5QQR6</accession>